<dbReference type="AlphaFoldDB" id="A0A7J0D7R4"/>
<dbReference type="Proteomes" id="UP000498740">
    <property type="component" value="Unassembled WGS sequence"/>
</dbReference>
<evidence type="ECO:0000313" key="7">
    <source>
        <dbReference type="Proteomes" id="UP000498740"/>
    </source>
</evidence>
<dbReference type="InterPro" id="IPR032808">
    <property type="entry name" value="DoxX"/>
</dbReference>
<keyword evidence="3 5" id="KW-1133">Transmembrane helix</keyword>
<sequence>MAGLGPAALEAVHGLRGRRLHGATLVHSTIDENIRILARIAAGTARTGGRPEATALRSGIAHSSLKRISMTTTVTALSLLLAALFAALGTAKILALGKMRELAEKDGFSVTGFRLIGALELAGALGLIAGLTVPPLGVAALCGLLLLLGGAVIVHLRRGHKLGELVPALLCAALSGTTLILLVLQC</sequence>
<evidence type="ECO:0000256" key="1">
    <source>
        <dbReference type="ARBA" id="ARBA00004141"/>
    </source>
</evidence>
<evidence type="ECO:0000256" key="3">
    <source>
        <dbReference type="ARBA" id="ARBA00022989"/>
    </source>
</evidence>
<evidence type="ECO:0008006" key="8">
    <source>
        <dbReference type="Google" id="ProtNLM"/>
    </source>
</evidence>
<gene>
    <name evidence="6" type="ORF">Smic_86830</name>
</gene>
<name>A0A7J0D7R4_STRMI</name>
<feature type="transmembrane region" description="Helical" evidence="5">
    <location>
        <begin position="136"/>
        <end position="156"/>
    </location>
</feature>
<evidence type="ECO:0000256" key="2">
    <source>
        <dbReference type="ARBA" id="ARBA00022692"/>
    </source>
</evidence>
<comment type="subcellular location">
    <subcellularLocation>
        <location evidence="1">Membrane</location>
        <topology evidence="1">Multi-pass membrane protein</topology>
    </subcellularLocation>
</comment>
<reference evidence="6 7" key="1">
    <citation type="submission" date="2020-05" db="EMBL/GenBank/DDBJ databases">
        <title>Whole genome shotgun sequence of Streptomyces microflavus NBRC 13062.</title>
        <authorList>
            <person name="Komaki H."/>
            <person name="Tamura T."/>
        </authorList>
    </citation>
    <scope>NUCLEOTIDE SEQUENCE [LARGE SCALE GENOMIC DNA]</scope>
    <source>
        <strain evidence="6 7">NBRC 13062</strain>
    </source>
</reference>
<dbReference type="EMBL" id="BLWD01000004">
    <property type="protein sequence ID" value="GFN10127.1"/>
    <property type="molecule type" value="Genomic_DNA"/>
</dbReference>
<accession>A0A7J0D7R4</accession>
<comment type="caution">
    <text evidence="6">The sequence shown here is derived from an EMBL/GenBank/DDBJ whole genome shotgun (WGS) entry which is preliminary data.</text>
</comment>
<evidence type="ECO:0000313" key="6">
    <source>
        <dbReference type="EMBL" id="GFN10127.1"/>
    </source>
</evidence>
<feature type="transmembrane region" description="Helical" evidence="5">
    <location>
        <begin position="107"/>
        <end position="130"/>
    </location>
</feature>
<evidence type="ECO:0000256" key="5">
    <source>
        <dbReference type="SAM" id="Phobius"/>
    </source>
</evidence>
<keyword evidence="2 5" id="KW-0812">Transmembrane</keyword>
<evidence type="ECO:0000256" key="4">
    <source>
        <dbReference type="ARBA" id="ARBA00023136"/>
    </source>
</evidence>
<organism evidence="6 7">
    <name type="scientific">Streptomyces microflavus</name>
    <name type="common">Streptomyces lipmanii</name>
    <dbReference type="NCBI Taxonomy" id="1919"/>
    <lineage>
        <taxon>Bacteria</taxon>
        <taxon>Bacillati</taxon>
        <taxon>Actinomycetota</taxon>
        <taxon>Actinomycetes</taxon>
        <taxon>Kitasatosporales</taxon>
        <taxon>Streptomycetaceae</taxon>
        <taxon>Streptomyces</taxon>
    </lineage>
</organism>
<feature type="transmembrane region" description="Helical" evidence="5">
    <location>
        <begin position="165"/>
        <end position="184"/>
    </location>
</feature>
<feature type="transmembrane region" description="Helical" evidence="5">
    <location>
        <begin position="74"/>
        <end position="95"/>
    </location>
</feature>
<dbReference type="GO" id="GO:0016020">
    <property type="term" value="C:membrane"/>
    <property type="evidence" value="ECO:0007669"/>
    <property type="project" value="UniProtKB-SubCell"/>
</dbReference>
<dbReference type="Pfam" id="PF13564">
    <property type="entry name" value="DoxX_2"/>
    <property type="match status" value="1"/>
</dbReference>
<proteinExistence type="predicted"/>
<protein>
    <recommendedName>
        <fullName evidence="8">DoxX-like family protein</fullName>
    </recommendedName>
</protein>
<keyword evidence="4 5" id="KW-0472">Membrane</keyword>